<evidence type="ECO:0000256" key="3">
    <source>
        <dbReference type="RuleBase" id="RU003718"/>
    </source>
</evidence>
<dbReference type="Pfam" id="PF00201">
    <property type="entry name" value="UDPGT"/>
    <property type="match status" value="1"/>
</dbReference>
<dbReference type="EMBL" id="JBBWWR010000011">
    <property type="protein sequence ID" value="KAK8959523.1"/>
    <property type="molecule type" value="Genomic_DNA"/>
</dbReference>
<evidence type="ECO:0000313" key="5">
    <source>
        <dbReference type="EMBL" id="KAK8959523.1"/>
    </source>
</evidence>
<name>A0ABR2M658_9ASPA</name>
<dbReference type="PANTHER" id="PTHR11926">
    <property type="entry name" value="GLUCOSYL/GLUCURONOSYL TRANSFERASES"/>
    <property type="match status" value="1"/>
</dbReference>
<dbReference type="InterPro" id="IPR002213">
    <property type="entry name" value="UDP_glucos_trans"/>
</dbReference>
<dbReference type="CDD" id="cd03784">
    <property type="entry name" value="GT1_Gtf-like"/>
    <property type="match status" value="1"/>
</dbReference>
<dbReference type="Gene3D" id="3.40.50.2000">
    <property type="entry name" value="Glycogen Phosphorylase B"/>
    <property type="match status" value="2"/>
</dbReference>
<proteinExistence type="inferred from homology"/>
<gene>
    <name evidence="5" type="primary">5GT</name>
    <name evidence="5" type="ORF">KSP40_PGU010598</name>
</gene>
<keyword evidence="6" id="KW-1185">Reference proteome</keyword>
<comment type="caution">
    <text evidence="5">The sequence shown here is derived from an EMBL/GenBank/DDBJ whole genome shotgun (WGS) entry which is preliminary data.</text>
</comment>
<dbReference type="PANTHER" id="PTHR11926:SF1534">
    <property type="entry name" value="GLYCOSYLTRANSFERASE"/>
    <property type="match status" value="1"/>
</dbReference>
<dbReference type="SUPFAM" id="SSF53756">
    <property type="entry name" value="UDP-Glycosyltransferase/glycogen phosphorylase"/>
    <property type="match status" value="1"/>
</dbReference>
<protein>
    <recommendedName>
        <fullName evidence="4">Glycosyltransferase</fullName>
        <ecNumber evidence="4">2.4.1.-</ecNumber>
    </recommendedName>
</protein>
<keyword evidence="2 3" id="KW-0808">Transferase</keyword>
<accession>A0ABR2M658</accession>
<evidence type="ECO:0000313" key="6">
    <source>
        <dbReference type="Proteomes" id="UP001412067"/>
    </source>
</evidence>
<reference evidence="5 6" key="1">
    <citation type="journal article" date="2022" name="Nat. Plants">
        <title>Genomes of leafy and leafless Platanthera orchids illuminate the evolution of mycoheterotrophy.</title>
        <authorList>
            <person name="Li M.H."/>
            <person name="Liu K.W."/>
            <person name="Li Z."/>
            <person name="Lu H.C."/>
            <person name="Ye Q.L."/>
            <person name="Zhang D."/>
            <person name="Wang J.Y."/>
            <person name="Li Y.F."/>
            <person name="Zhong Z.M."/>
            <person name="Liu X."/>
            <person name="Yu X."/>
            <person name="Liu D.K."/>
            <person name="Tu X.D."/>
            <person name="Liu B."/>
            <person name="Hao Y."/>
            <person name="Liao X.Y."/>
            <person name="Jiang Y.T."/>
            <person name="Sun W.H."/>
            <person name="Chen J."/>
            <person name="Chen Y.Q."/>
            <person name="Ai Y."/>
            <person name="Zhai J.W."/>
            <person name="Wu S.S."/>
            <person name="Zhou Z."/>
            <person name="Hsiao Y.Y."/>
            <person name="Wu W.L."/>
            <person name="Chen Y.Y."/>
            <person name="Lin Y.F."/>
            <person name="Hsu J.L."/>
            <person name="Li C.Y."/>
            <person name="Wang Z.W."/>
            <person name="Zhao X."/>
            <person name="Zhong W.Y."/>
            <person name="Ma X.K."/>
            <person name="Ma L."/>
            <person name="Huang J."/>
            <person name="Chen G.Z."/>
            <person name="Huang M.Z."/>
            <person name="Huang L."/>
            <person name="Peng D.H."/>
            <person name="Luo Y.B."/>
            <person name="Zou S.Q."/>
            <person name="Chen S.P."/>
            <person name="Lan S."/>
            <person name="Tsai W.C."/>
            <person name="Van de Peer Y."/>
            <person name="Liu Z.J."/>
        </authorList>
    </citation>
    <scope>NUCLEOTIDE SEQUENCE [LARGE SCALE GENOMIC DNA]</scope>
    <source>
        <strain evidence="5">Lor288</strain>
    </source>
</reference>
<evidence type="ECO:0000256" key="4">
    <source>
        <dbReference type="RuleBase" id="RU362057"/>
    </source>
</evidence>
<evidence type="ECO:0000256" key="2">
    <source>
        <dbReference type="ARBA" id="ARBA00022679"/>
    </source>
</evidence>
<sequence length="466" mass="51290">MENDRSAGPHFLVVSFYLQGHITPSLFLAKRLAGVAGVRVTFSTAVTSHRLIFPAAPAAGDDPVSYIPYSDGFDDKHDPDKYARGDYYYDRLNADAAKSLSAIVGDLAAAGRPVNCVIYSCFSTWAAVVARKHGIQSVPLWTQPATAFAAYWHFFHGLESLVSANAGDRYFSVRFPGMPPLQICDLPSLLTVSKEDDWACHLGPLRDMCAIMDSFDKKPKILINTSTEMEPHAISSVSNMVDVYAIGPMLTEPAATAAATLFDLDDKDYLQWLDTQPDDSVVYISFGSMRVLNKLEVEQIARGLKDTGRPYLWVLRRDSGSPDVESPPTVAAEAEGKRLGMVVEWCDQVRVLEHRAVGCFVTHCGWNSTTEALAVGGVRMVGAPMWMDQATNAWLMEKDWGIGVRAEVDRGGMLMAGELRRCVDEVMGSEEMGSKARQWKETLGRAAAEGRVKQRIMEFVKDISSD</sequence>
<dbReference type="EC" id="2.4.1.-" evidence="4"/>
<comment type="similarity">
    <text evidence="1 3">Belongs to the UDP-glycosyltransferase family.</text>
</comment>
<dbReference type="PROSITE" id="PS00375">
    <property type="entry name" value="UDPGT"/>
    <property type="match status" value="1"/>
</dbReference>
<evidence type="ECO:0000256" key="1">
    <source>
        <dbReference type="ARBA" id="ARBA00009995"/>
    </source>
</evidence>
<organism evidence="5 6">
    <name type="scientific">Platanthera guangdongensis</name>
    <dbReference type="NCBI Taxonomy" id="2320717"/>
    <lineage>
        <taxon>Eukaryota</taxon>
        <taxon>Viridiplantae</taxon>
        <taxon>Streptophyta</taxon>
        <taxon>Embryophyta</taxon>
        <taxon>Tracheophyta</taxon>
        <taxon>Spermatophyta</taxon>
        <taxon>Magnoliopsida</taxon>
        <taxon>Liliopsida</taxon>
        <taxon>Asparagales</taxon>
        <taxon>Orchidaceae</taxon>
        <taxon>Orchidoideae</taxon>
        <taxon>Orchideae</taxon>
        <taxon>Orchidinae</taxon>
        <taxon>Platanthera</taxon>
    </lineage>
</organism>
<keyword evidence="3" id="KW-0328">Glycosyltransferase</keyword>
<dbReference type="Proteomes" id="UP001412067">
    <property type="component" value="Unassembled WGS sequence"/>
</dbReference>
<dbReference type="InterPro" id="IPR035595">
    <property type="entry name" value="UDP_glycos_trans_CS"/>
</dbReference>